<dbReference type="InterPro" id="IPR017930">
    <property type="entry name" value="Myb_dom"/>
</dbReference>
<proteinExistence type="evidence at transcript level"/>
<organism evidence="10">
    <name type="scientific">Selaginella moellendorffii</name>
    <name type="common">Spikemoss</name>
    <dbReference type="NCBI Taxonomy" id="88036"/>
    <lineage>
        <taxon>Eukaryota</taxon>
        <taxon>Viridiplantae</taxon>
        <taxon>Streptophyta</taxon>
        <taxon>Embryophyta</taxon>
        <taxon>Tracheophyta</taxon>
        <taxon>Lycopodiopsida</taxon>
        <taxon>Selaginellales</taxon>
        <taxon>Selaginellaceae</taxon>
        <taxon>Selaginella</taxon>
    </lineage>
</organism>
<comment type="subcellular location">
    <subcellularLocation>
        <location evidence="1">Nucleus</location>
    </subcellularLocation>
</comment>
<keyword evidence="6" id="KW-0539">Nucleus</keyword>
<dbReference type="InterPro" id="IPR015495">
    <property type="entry name" value="Myb_TF_plants"/>
</dbReference>
<dbReference type="CDD" id="cd00167">
    <property type="entry name" value="SANT"/>
    <property type="match status" value="2"/>
</dbReference>
<dbReference type="InterPro" id="IPR001005">
    <property type="entry name" value="SANT/Myb"/>
</dbReference>
<protein>
    <submittedName>
        <fullName evidence="10">R2R3-MYB transcription factor</fullName>
    </submittedName>
</protein>
<dbReference type="PANTHER" id="PTHR47994:SF5">
    <property type="entry name" value="F14D16.11-RELATED"/>
    <property type="match status" value="1"/>
</dbReference>
<feature type="domain" description="HTH myb-type" evidence="9">
    <location>
        <begin position="9"/>
        <end position="61"/>
    </location>
</feature>
<evidence type="ECO:0000256" key="3">
    <source>
        <dbReference type="ARBA" id="ARBA00023015"/>
    </source>
</evidence>
<keyword evidence="5" id="KW-0804">Transcription</keyword>
<dbReference type="FunFam" id="1.10.10.60:FF:000394">
    <property type="entry name" value="MYB transcription factor"/>
    <property type="match status" value="1"/>
</dbReference>
<dbReference type="PROSITE" id="PS50090">
    <property type="entry name" value="MYB_LIKE"/>
    <property type="match status" value="2"/>
</dbReference>
<dbReference type="SUPFAM" id="SSF46689">
    <property type="entry name" value="Homeodomain-like"/>
    <property type="match status" value="1"/>
</dbReference>
<evidence type="ECO:0000256" key="5">
    <source>
        <dbReference type="ARBA" id="ARBA00023163"/>
    </source>
</evidence>
<dbReference type="FunFam" id="1.10.10.60:FF:000069">
    <property type="entry name" value="MYB transcription factor"/>
    <property type="match status" value="1"/>
</dbReference>
<evidence type="ECO:0000256" key="2">
    <source>
        <dbReference type="ARBA" id="ARBA00022737"/>
    </source>
</evidence>
<reference evidence="10" key="1">
    <citation type="submission" date="2019-07" db="EMBL/GenBank/DDBJ databases">
        <authorList>
            <person name="Jiang C.-K."/>
            <person name="Rao G.-Y."/>
        </authorList>
    </citation>
    <scope>NUCLEOTIDE SEQUENCE</scope>
    <source>
        <strain evidence="10">Chongqing</strain>
    </source>
</reference>
<evidence type="ECO:0000256" key="4">
    <source>
        <dbReference type="ARBA" id="ARBA00023125"/>
    </source>
</evidence>
<keyword evidence="3" id="KW-0805">Transcription regulation</keyword>
<dbReference type="GO" id="GO:0005634">
    <property type="term" value="C:nucleus"/>
    <property type="evidence" value="ECO:0007669"/>
    <property type="project" value="UniProtKB-SubCell"/>
</dbReference>
<dbReference type="PANTHER" id="PTHR47994">
    <property type="entry name" value="F14D16.11-RELATED"/>
    <property type="match status" value="1"/>
</dbReference>
<keyword evidence="2" id="KW-0677">Repeat</keyword>
<feature type="domain" description="HTH myb-type" evidence="9">
    <location>
        <begin position="62"/>
        <end position="116"/>
    </location>
</feature>
<dbReference type="GO" id="GO:0046394">
    <property type="term" value="P:carboxylic acid biosynthetic process"/>
    <property type="evidence" value="ECO:0007669"/>
    <property type="project" value="UniProtKB-ARBA"/>
</dbReference>
<sequence>MGRQPCCEKVGLKKGPWTAEEDRKLIHYITSHGHGCWRAVPKLAGLLRCGKSCRLRWTNYLRPDLKRGVLTEQEEQMIIDLHAVMGNRWSRIAAQLPGRTDNEIKNYWNTRIKKKLRQMGIDPMTHQAISSSTASGLSCVTEEASQAASPSSSTPATIQFTSSQQAQENLAETMMNLLVQEMPGADTSAHEYLVVPPSSSASSSSSSGSSWQQLAMLMPPPRFPQPEAAAQLPCCLQKQETDSSEQQQQQQQSTSTTVACVKREVSSSPSLWEIINGPSSFLDDESACSPSYFQQWSHSAALGAAQHPVTVANASSSHDPWRSHPAFVESQHQPQEEGVRYPHSCQEELQRLAAILDDM</sequence>
<dbReference type="Gene3D" id="1.10.10.60">
    <property type="entry name" value="Homeodomain-like"/>
    <property type="match status" value="2"/>
</dbReference>
<evidence type="ECO:0000256" key="1">
    <source>
        <dbReference type="ARBA" id="ARBA00004123"/>
    </source>
</evidence>
<evidence type="ECO:0000259" key="8">
    <source>
        <dbReference type="PROSITE" id="PS50090"/>
    </source>
</evidence>
<dbReference type="GO" id="GO:0006355">
    <property type="term" value="P:regulation of DNA-templated transcription"/>
    <property type="evidence" value="ECO:0007669"/>
    <property type="project" value="UniProtKB-ARBA"/>
</dbReference>
<accession>A0A6G8MWJ6</accession>
<evidence type="ECO:0000259" key="9">
    <source>
        <dbReference type="PROSITE" id="PS51294"/>
    </source>
</evidence>
<feature type="domain" description="Myb-like" evidence="8">
    <location>
        <begin position="62"/>
        <end position="112"/>
    </location>
</feature>
<dbReference type="InterPro" id="IPR009057">
    <property type="entry name" value="Homeodomain-like_sf"/>
</dbReference>
<dbReference type="SMART" id="SM00717">
    <property type="entry name" value="SANT"/>
    <property type="match status" value="2"/>
</dbReference>
<dbReference type="EMBL" id="MN199016">
    <property type="protein sequence ID" value="QIN53292.1"/>
    <property type="molecule type" value="mRNA"/>
</dbReference>
<feature type="compositionally biased region" description="Low complexity" evidence="7">
    <location>
        <begin position="144"/>
        <end position="157"/>
    </location>
</feature>
<feature type="domain" description="Myb-like" evidence="8">
    <location>
        <begin position="9"/>
        <end position="61"/>
    </location>
</feature>
<dbReference type="AlphaFoldDB" id="A0A6G8MWJ6"/>
<dbReference type="PROSITE" id="PS51294">
    <property type="entry name" value="HTH_MYB"/>
    <property type="match status" value="2"/>
</dbReference>
<dbReference type="GO" id="GO:0000976">
    <property type="term" value="F:transcription cis-regulatory region binding"/>
    <property type="evidence" value="ECO:0007669"/>
    <property type="project" value="UniProtKB-ARBA"/>
</dbReference>
<evidence type="ECO:0000313" key="10">
    <source>
        <dbReference type="EMBL" id="QIN53292.1"/>
    </source>
</evidence>
<keyword evidence="4" id="KW-0238">DNA-binding</keyword>
<name>A0A6G8MWJ6_SELML</name>
<evidence type="ECO:0000256" key="7">
    <source>
        <dbReference type="SAM" id="MobiDB-lite"/>
    </source>
</evidence>
<feature type="region of interest" description="Disordered" evidence="7">
    <location>
        <begin position="141"/>
        <end position="165"/>
    </location>
</feature>
<evidence type="ECO:0000256" key="6">
    <source>
        <dbReference type="ARBA" id="ARBA00023242"/>
    </source>
</evidence>
<dbReference type="Pfam" id="PF00249">
    <property type="entry name" value="Myb_DNA-binding"/>
    <property type="match status" value="2"/>
</dbReference>